<dbReference type="AlphaFoldDB" id="A0A3B0TD66"/>
<dbReference type="InterPro" id="IPR036736">
    <property type="entry name" value="ACP-like_sf"/>
</dbReference>
<dbReference type="SUPFAM" id="SSF47336">
    <property type="entry name" value="ACP-like"/>
    <property type="match status" value="1"/>
</dbReference>
<protein>
    <recommendedName>
        <fullName evidence="2">Acyl carrier protein</fullName>
    </recommendedName>
</protein>
<organism evidence="1">
    <name type="scientific">hydrothermal vent metagenome</name>
    <dbReference type="NCBI Taxonomy" id="652676"/>
    <lineage>
        <taxon>unclassified sequences</taxon>
        <taxon>metagenomes</taxon>
        <taxon>ecological metagenomes</taxon>
    </lineage>
</organism>
<dbReference type="Gene3D" id="1.10.1200.10">
    <property type="entry name" value="ACP-like"/>
    <property type="match status" value="1"/>
</dbReference>
<evidence type="ECO:0008006" key="2">
    <source>
        <dbReference type="Google" id="ProtNLM"/>
    </source>
</evidence>
<evidence type="ECO:0000313" key="1">
    <source>
        <dbReference type="EMBL" id="VAW14073.1"/>
    </source>
</evidence>
<accession>A0A3B0TD66</accession>
<name>A0A3B0TD66_9ZZZZ</name>
<gene>
    <name evidence="1" type="ORF">MNBD_BACTEROID01-2786</name>
</gene>
<proteinExistence type="predicted"/>
<reference evidence="1" key="1">
    <citation type="submission" date="2018-06" db="EMBL/GenBank/DDBJ databases">
        <authorList>
            <person name="Zhirakovskaya E."/>
        </authorList>
    </citation>
    <scope>NUCLEOTIDE SEQUENCE</scope>
</reference>
<dbReference type="EMBL" id="UOEP01000031">
    <property type="protein sequence ID" value="VAW14073.1"/>
    <property type="molecule type" value="Genomic_DNA"/>
</dbReference>
<sequence length="78" mass="9318">MENKTMQRNLYRVLRKTGVEKRDIALDASFNEDLQFDTVDWKIFTYYLENIFNTNFKDDELKGLKNINDTLVLLKHTA</sequence>